<keyword evidence="5" id="KW-0472">Membrane</keyword>
<comment type="subcellular location">
    <subcellularLocation>
        <location evidence="1">Membrane</location>
        <topology evidence="1">Multi-pass membrane protein</topology>
    </subcellularLocation>
</comment>
<dbReference type="GO" id="GO:0016020">
    <property type="term" value="C:membrane"/>
    <property type="evidence" value="ECO:0007669"/>
    <property type="project" value="UniProtKB-SubCell"/>
</dbReference>
<evidence type="ECO:0000256" key="2">
    <source>
        <dbReference type="ARBA" id="ARBA00022448"/>
    </source>
</evidence>
<dbReference type="GO" id="GO:0022857">
    <property type="term" value="F:transmembrane transporter activity"/>
    <property type="evidence" value="ECO:0007669"/>
    <property type="project" value="TreeGrafter"/>
</dbReference>
<evidence type="ECO:0000256" key="4">
    <source>
        <dbReference type="ARBA" id="ARBA00022989"/>
    </source>
</evidence>
<dbReference type="AlphaFoldDB" id="A0AAJ0DA43"/>
<keyword evidence="2" id="KW-0813">Transport</keyword>
<reference evidence="6" key="1">
    <citation type="submission" date="2023-04" db="EMBL/GenBank/DDBJ databases">
        <title>Black Yeasts Isolated from many extreme environments.</title>
        <authorList>
            <person name="Coleine C."/>
            <person name="Stajich J.E."/>
            <person name="Selbmann L."/>
        </authorList>
    </citation>
    <scope>NUCLEOTIDE SEQUENCE</scope>
    <source>
        <strain evidence="6">CCFEE 5312</strain>
    </source>
</reference>
<accession>A0AAJ0DA43</accession>
<dbReference type="PANTHER" id="PTHR43791">
    <property type="entry name" value="PERMEASE-RELATED"/>
    <property type="match status" value="1"/>
</dbReference>
<dbReference type="Proteomes" id="UP001271007">
    <property type="component" value="Unassembled WGS sequence"/>
</dbReference>
<dbReference type="Gene3D" id="1.20.1250.20">
    <property type="entry name" value="MFS general substrate transporter like domains"/>
    <property type="match status" value="1"/>
</dbReference>
<dbReference type="SUPFAM" id="SSF103473">
    <property type="entry name" value="MFS general substrate transporter"/>
    <property type="match status" value="1"/>
</dbReference>
<evidence type="ECO:0000313" key="7">
    <source>
        <dbReference type="Proteomes" id="UP001271007"/>
    </source>
</evidence>
<proteinExistence type="predicted"/>
<evidence type="ECO:0000256" key="1">
    <source>
        <dbReference type="ARBA" id="ARBA00004141"/>
    </source>
</evidence>
<comment type="caution">
    <text evidence="6">The sequence shown here is derived from an EMBL/GenBank/DDBJ whole genome shotgun (WGS) entry which is preliminary data.</text>
</comment>
<dbReference type="InterPro" id="IPR036259">
    <property type="entry name" value="MFS_trans_sf"/>
</dbReference>
<sequence>MSSSDHDIEKHHLGQHETLQDKELFADREAVKARAMQHGHLSEQELLDEKRLKRKIDSVIMPMVVLVYLMNYIDRNNYPAARLSGLQEDLNMSDQQYQTGLSILFVGYVLMQVAQRGILGAGRLRGRAGDGGDLFARAHNNTDA</sequence>
<protein>
    <submittedName>
        <fullName evidence="6">Uncharacterized protein</fullName>
    </submittedName>
</protein>
<keyword evidence="3" id="KW-0812">Transmembrane</keyword>
<keyword evidence="7" id="KW-1185">Reference proteome</keyword>
<evidence type="ECO:0000256" key="3">
    <source>
        <dbReference type="ARBA" id="ARBA00022692"/>
    </source>
</evidence>
<dbReference type="PANTHER" id="PTHR43791:SF78">
    <property type="entry name" value="TRANSPORTER, PUTATIVE (AFU_ORTHOLOGUE AFUA_3G01370)-RELATED"/>
    <property type="match status" value="1"/>
</dbReference>
<gene>
    <name evidence="6" type="ORF">LTR09_012396</name>
</gene>
<evidence type="ECO:0000256" key="5">
    <source>
        <dbReference type="ARBA" id="ARBA00023136"/>
    </source>
</evidence>
<organism evidence="6 7">
    <name type="scientific">Extremus antarcticus</name>
    <dbReference type="NCBI Taxonomy" id="702011"/>
    <lineage>
        <taxon>Eukaryota</taxon>
        <taxon>Fungi</taxon>
        <taxon>Dikarya</taxon>
        <taxon>Ascomycota</taxon>
        <taxon>Pezizomycotina</taxon>
        <taxon>Dothideomycetes</taxon>
        <taxon>Dothideomycetidae</taxon>
        <taxon>Mycosphaerellales</taxon>
        <taxon>Extremaceae</taxon>
        <taxon>Extremus</taxon>
    </lineage>
</organism>
<dbReference type="EMBL" id="JAWDJX010000116">
    <property type="protein sequence ID" value="KAK3046081.1"/>
    <property type="molecule type" value="Genomic_DNA"/>
</dbReference>
<name>A0AAJ0DA43_9PEZI</name>
<keyword evidence="4" id="KW-1133">Transmembrane helix</keyword>
<evidence type="ECO:0000313" key="6">
    <source>
        <dbReference type="EMBL" id="KAK3046081.1"/>
    </source>
</evidence>